<dbReference type="EMBL" id="JACCBG010000001">
    <property type="protein sequence ID" value="NYD42642.1"/>
    <property type="molecule type" value="Genomic_DNA"/>
</dbReference>
<dbReference type="AlphaFoldDB" id="A0A7Y9E7Z4"/>
<accession>A0A7Y9E7Z4</accession>
<dbReference type="RefSeq" id="WP_179664257.1">
    <property type="nucleotide sequence ID" value="NZ_JACCBG010000001.1"/>
</dbReference>
<reference evidence="1 2" key="1">
    <citation type="submission" date="2020-07" db="EMBL/GenBank/DDBJ databases">
        <title>Sequencing the genomes of 1000 actinobacteria strains.</title>
        <authorList>
            <person name="Klenk H.-P."/>
        </authorList>
    </citation>
    <scope>NUCLEOTIDE SEQUENCE [LARGE SCALE GENOMIC DNA]</scope>
    <source>
        <strain evidence="1 2">DSM 21350</strain>
    </source>
</reference>
<organism evidence="1 2">
    <name type="scientific">Nocardioides panaciterrulae</name>
    <dbReference type="NCBI Taxonomy" id="661492"/>
    <lineage>
        <taxon>Bacteria</taxon>
        <taxon>Bacillati</taxon>
        <taxon>Actinomycetota</taxon>
        <taxon>Actinomycetes</taxon>
        <taxon>Propionibacteriales</taxon>
        <taxon>Nocardioidaceae</taxon>
        <taxon>Nocardioides</taxon>
    </lineage>
</organism>
<gene>
    <name evidence="1" type="ORF">BJZ21_002725</name>
</gene>
<dbReference type="Proteomes" id="UP000535511">
    <property type="component" value="Unassembled WGS sequence"/>
</dbReference>
<comment type="caution">
    <text evidence="1">The sequence shown here is derived from an EMBL/GenBank/DDBJ whole genome shotgun (WGS) entry which is preliminary data.</text>
</comment>
<evidence type="ECO:0000313" key="1">
    <source>
        <dbReference type="EMBL" id="NYD42642.1"/>
    </source>
</evidence>
<protein>
    <submittedName>
        <fullName evidence="1">Uncharacterized protein</fullName>
    </submittedName>
</protein>
<evidence type="ECO:0000313" key="2">
    <source>
        <dbReference type="Proteomes" id="UP000535511"/>
    </source>
</evidence>
<proteinExistence type="predicted"/>
<keyword evidence="2" id="KW-1185">Reference proteome</keyword>
<name>A0A7Y9E7Z4_9ACTN</name>
<sequence length="190" mass="21434">MAPGTVFRYRGTDGPQHYRETLAITHRTKMIEGVRTRVLSDVLRRTDGSLAEKTSDWYAADNTGNVWYFGERTATYDKHGHVQSREGSWQAGMKGAVPGVIMPHNPRPTDAYRQEYQRGSAEDQAWIVQRGFTAKVAYGTVHHVVRSLEWSRLEKGVVSVKFYGPHLGIIREGDMAGGHESFHLVSVHRP</sequence>